<dbReference type="InterPro" id="IPR019897">
    <property type="entry name" value="RidA_CS"/>
</dbReference>
<comment type="similarity">
    <text evidence="1">Belongs to the RutC family.</text>
</comment>
<dbReference type="InterPro" id="IPR035959">
    <property type="entry name" value="RutC-like_sf"/>
</dbReference>
<dbReference type="Proteomes" id="UP001288778">
    <property type="component" value="Unassembled WGS sequence"/>
</dbReference>
<name>A0AAW9HX37_CLOPF</name>
<protein>
    <submittedName>
        <fullName evidence="2">RidA family protein</fullName>
    </submittedName>
</protein>
<comment type="caution">
    <text evidence="2">The sequence shown here is derived from an EMBL/GenBank/DDBJ whole genome shotgun (WGS) entry which is preliminary data.</text>
</comment>
<dbReference type="InterPro" id="IPR035709">
    <property type="entry name" value="YoaB-like"/>
</dbReference>
<evidence type="ECO:0000256" key="1">
    <source>
        <dbReference type="ARBA" id="ARBA00010552"/>
    </source>
</evidence>
<dbReference type="PANTHER" id="PTHR47328:SF1">
    <property type="entry name" value="RUTC FAMILY PROTEIN YOAB"/>
    <property type="match status" value="1"/>
</dbReference>
<accession>A0AAW9HX37</accession>
<dbReference type="Pfam" id="PF01042">
    <property type="entry name" value="Ribonuc_L-PSP"/>
    <property type="match status" value="1"/>
</dbReference>
<organism evidence="2 3">
    <name type="scientific">Clostridium perfringens</name>
    <dbReference type="NCBI Taxonomy" id="1502"/>
    <lineage>
        <taxon>Bacteria</taxon>
        <taxon>Bacillati</taxon>
        <taxon>Bacillota</taxon>
        <taxon>Clostridia</taxon>
        <taxon>Eubacteriales</taxon>
        <taxon>Clostridiaceae</taxon>
        <taxon>Clostridium</taxon>
    </lineage>
</organism>
<dbReference type="AlphaFoldDB" id="A0AAW9HX37"/>
<dbReference type="PROSITE" id="PS01094">
    <property type="entry name" value="UPF0076"/>
    <property type="match status" value="1"/>
</dbReference>
<proteinExistence type="inferred from homology"/>
<dbReference type="PANTHER" id="PTHR47328">
    <property type="match status" value="1"/>
</dbReference>
<evidence type="ECO:0000313" key="2">
    <source>
        <dbReference type="EMBL" id="MDZ4910294.1"/>
    </source>
</evidence>
<dbReference type="RefSeq" id="WP_074920317.1">
    <property type="nucleotide sequence ID" value="NZ_WNUI01000145.1"/>
</dbReference>
<evidence type="ECO:0000313" key="3">
    <source>
        <dbReference type="Proteomes" id="UP001288778"/>
    </source>
</evidence>
<gene>
    <name evidence="2" type="ORF">GNF68_14870</name>
</gene>
<sequence length="114" mass="12649">MSIQRFEGNGRMSKAVVFNNTIYLCGQTCGEGDIKEQTAGVLAKVEELLNQYGSDKKHILSITVYVKDMKDFADMNSVYDAWIVDGHEPARACVEAKMAREQLLVEMSVVAAVK</sequence>
<reference evidence="2" key="1">
    <citation type="submission" date="2019-11" db="EMBL/GenBank/DDBJ databases">
        <title>Characterization of Clostridium perfringens isolates from swine manure treated agricultural soils.</title>
        <authorList>
            <person name="Wushke S.T."/>
        </authorList>
    </citation>
    <scope>NUCLEOTIDE SEQUENCE</scope>
    <source>
        <strain evidence="2">X94</strain>
    </source>
</reference>
<dbReference type="SUPFAM" id="SSF55298">
    <property type="entry name" value="YjgF-like"/>
    <property type="match status" value="1"/>
</dbReference>
<dbReference type="EMBL" id="WNUI01000145">
    <property type="protein sequence ID" value="MDZ4910294.1"/>
    <property type="molecule type" value="Genomic_DNA"/>
</dbReference>
<dbReference type="InterPro" id="IPR006175">
    <property type="entry name" value="YjgF/YER057c/UK114"/>
</dbReference>
<dbReference type="Gene3D" id="3.30.1330.40">
    <property type="entry name" value="RutC-like"/>
    <property type="match status" value="1"/>
</dbReference>
<dbReference type="CDD" id="cd06150">
    <property type="entry name" value="YjgF_YER057c_UK114_like_2"/>
    <property type="match status" value="1"/>
</dbReference>